<feature type="transmembrane region" description="Helical" evidence="2">
    <location>
        <begin position="142"/>
        <end position="158"/>
    </location>
</feature>
<dbReference type="AlphaFoldDB" id="A0A6J4HRC8"/>
<keyword evidence="2" id="KW-1133">Transmembrane helix</keyword>
<keyword evidence="2" id="KW-0472">Membrane</keyword>
<keyword evidence="2" id="KW-0812">Transmembrane</keyword>
<evidence type="ECO:0008006" key="4">
    <source>
        <dbReference type="Google" id="ProtNLM"/>
    </source>
</evidence>
<evidence type="ECO:0000256" key="1">
    <source>
        <dbReference type="SAM" id="MobiDB-lite"/>
    </source>
</evidence>
<name>A0A6J4HRC8_9CHLR</name>
<dbReference type="EMBL" id="CADCTC010000061">
    <property type="protein sequence ID" value="CAA9229675.1"/>
    <property type="molecule type" value="Genomic_DNA"/>
</dbReference>
<feature type="transmembrane region" description="Helical" evidence="2">
    <location>
        <begin position="185"/>
        <end position="201"/>
    </location>
</feature>
<proteinExistence type="predicted"/>
<feature type="transmembrane region" description="Helical" evidence="2">
    <location>
        <begin position="213"/>
        <end position="232"/>
    </location>
</feature>
<reference evidence="3" key="1">
    <citation type="submission" date="2020-02" db="EMBL/GenBank/DDBJ databases">
        <authorList>
            <person name="Meier V. D."/>
        </authorList>
    </citation>
    <scope>NUCLEOTIDE SEQUENCE</scope>
    <source>
        <strain evidence="3">AVDCRST_MAG77</strain>
    </source>
</reference>
<feature type="transmembrane region" description="Helical" evidence="2">
    <location>
        <begin position="12"/>
        <end position="32"/>
    </location>
</feature>
<feature type="transmembrane region" description="Helical" evidence="2">
    <location>
        <begin position="163"/>
        <end position="179"/>
    </location>
</feature>
<organism evidence="3">
    <name type="scientific">uncultured Chloroflexota bacterium</name>
    <dbReference type="NCBI Taxonomy" id="166587"/>
    <lineage>
        <taxon>Bacteria</taxon>
        <taxon>Bacillati</taxon>
        <taxon>Chloroflexota</taxon>
        <taxon>environmental samples</taxon>
    </lineage>
</organism>
<evidence type="ECO:0000313" key="3">
    <source>
        <dbReference type="EMBL" id="CAA9229675.1"/>
    </source>
</evidence>
<sequence length="325" mass="35307">MARLLVRREPWVVYWSAFAVYAALGWAGAYVIRTYNFDGLARIGQAFAAVFGRQPHLAAIGFVWPPIPVTTDLVLVVLLRPFGLLLLAGPLMSALYGAAALALMDVFLRQFEVARPWRLTWVALCGLHPILLQNATMGLSEAPFLAALLLSLNGFALWERRQEPLGLLVAGIGAALAVWCRYDAVAWLAAGCGALTFCFFLRGEPRWRQSLEAVALTFVMPAVWVLLFWMLLSWQVMGNPIYFLVGPGSTATTPDTARGGPRAPIRVRTPLRGRHDVAAALADPEHGTTAPAGQRGRGRRARAPPPLVGRALPVAGVVHPGVHRL</sequence>
<feature type="region of interest" description="Disordered" evidence="1">
    <location>
        <begin position="279"/>
        <end position="305"/>
    </location>
</feature>
<accession>A0A6J4HRC8</accession>
<protein>
    <recommendedName>
        <fullName evidence="4">Glycosyltransferase RgtA/B/C/D-like domain-containing protein</fullName>
    </recommendedName>
</protein>
<feature type="transmembrane region" description="Helical" evidence="2">
    <location>
        <begin position="82"/>
        <end position="107"/>
    </location>
</feature>
<evidence type="ECO:0000256" key="2">
    <source>
        <dbReference type="SAM" id="Phobius"/>
    </source>
</evidence>
<gene>
    <name evidence="3" type="ORF">AVDCRST_MAG77-932</name>
</gene>